<evidence type="ECO:0000313" key="3">
    <source>
        <dbReference type="Proteomes" id="UP000177763"/>
    </source>
</evidence>
<sequence>MDKRQPESVKNEIEIVKRFASVVREIGIPVEEVYVFGSRIRGGAHKWSDLDVCVVSPAFGVDEIAELVLLSILKDRVNIDIEAHPFSVQAFNNKYSPFVQEIKRTGIKII</sequence>
<dbReference type="STRING" id="1802630.A3H26_03420"/>
<dbReference type="Proteomes" id="UP000177763">
    <property type="component" value="Unassembled WGS sequence"/>
</dbReference>
<accession>A0A1F4VIN9</accession>
<evidence type="ECO:0000313" key="2">
    <source>
        <dbReference type="EMBL" id="OGC57039.1"/>
    </source>
</evidence>
<feature type="domain" description="Polymerase nucleotidyl transferase" evidence="1">
    <location>
        <begin position="17"/>
        <end position="61"/>
    </location>
</feature>
<gene>
    <name evidence="2" type="ORF">A3H26_03420</name>
</gene>
<dbReference type="InterPro" id="IPR043519">
    <property type="entry name" value="NT_sf"/>
</dbReference>
<dbReference type="SUPFAM" id="SSF81301">
    <property type="entry name" value="Nucleotidyltransferase"/>
    <property type="match status" value="1"/>
</dbReference>
<dbReference type="PANTHER" id="PTHR43449">
    <property type="entry name" value="NUCLEOTIDYLTRANSFERASE"/>
    <property type="match status" value="1"/>
</dbReference>
<proteinExistence type="predicted"/>
<organism evidence="2 3">
    <name type="scientific">candidate division WWE3 bacterium RIFCSPLOWO2_12_FULL_36_10</name>
    <dbReference type="NCBI Taxonomy" id="1802630"/>
    <lineage>
        <taxon>Bacteria</taxon>
        <taxon>Katanobacteria</taxon>
    </lineage>
</organism>
<reference evidence="2 3" key="1">
    <citation type="journal article" date="2016" name="Nat. Commun.">
        <title>Thousands of microbial genomes shed light on interconnected biogeochemical processes in an aquifer system.</title>
        <authorList>
            <person name="Anantharaman K."/>
            <person name="Brown C.T."/>
            <person name="Hug L.A."/>
            <person name="Sharon I."/>
            <person name="Castelle C.J."/>
            <person name="Probst A.J."/>
            <person name="Thomas B.C."/>
            <person name="Singh A."/>
            <person name="Wilkins M.J."/>
            <person name="Karaoz U."/>
            <person name="Brodie E.L."/>
            <person name="Williams K.H."/>
            <person name="Hubbard S.S."/>
            <person name="Banfield J.F."/>
        </authorList>
    </citation>
    <scope>NUCLEOTIDE SEQUENCE [LARGE SCALE GENOMIC DNA]</scope>
</reference>
<dbReference type="EMBL" id="MEVN01000023">
    <property type="protein sequence ID" value="OGC57039.1"/>
    <property type="molecule type" value="Genomic_DNA"/>
</dbReference>
<dbReference type="AlphaFoldDB" id="A0A1F4VIN9"/>
<name>A0A1F4VIN9_UNCKA</name>
<dbReference type="Pfam" id="PF01909">
    <property type="entry name" value="NTP_transf_2"/>
    <property type="match status" value="1"/>
</dbReference>
<protein>
    <recommendedName>
        <fullName evidence="1">Polymerase nucleotidyl transferase domain-containing protein</fullName>
    </recommendedName>
</protein>
<dbReference type="PANTHER" id="PTHR43449:SF1">
    <property type="entry name" value="POLYMERASE BETA NUCLEOTIDYLTRANSFERASE DOMAIN-CONTAINING PROTEIN"/>
    <property type="match status" value="1"/>
</dbReference>
<dbReference type="Gene3D" id="3.30.460.10">
    <property type="entry name" value="Beta Polymerase, domain 2"/>
    <property type="match status" value="1"/>
</dbReference>
<comment type="caution">
    <text evidence="2">The sequence shown here is derived from an EMBL/GenBank/DDBJ whole genome shotgun (WGS) entry which is preliminary data.</text>
</comment>
<dbReference type="InterPro" id="IPR002934">
    <property type="entry name" value="Polymerase_NTP_transf_dom"/>
</dbReference>
<evidence type="ECO:0000259" key="1">
    <source>
        <dbReference type="Pfam" id="PF01909"/>
    </source>
</evidence>
<dbReference type="GO" id="GO:0016779">
    <property type="term" value="F:nucleotidyltransferase activity"/>
    <property type="evidence" value="ECO:0007669"/>
    <property type="project" value="InterPro"/>
</dbReference>
<dbReference type="CDD" id="cd05403">
    <property type="entry name" value="NT_KNTase_like"/>
    <property type="match status" value="1"/>
</dbReference>